<feature type="compositionally biased region" description="Basic residues" evidence="2">
    <location>
        <begin position="12"/>
        <end position="26"/>
    </location>
</feature>
<evidence type="ECO:0000256" key="2">
    <source>
        <dbReference type="SAM" id="MobiDB-lite"/>
    </source>
</evidence>
<feature type="repeat" description="WD" evidence="1">
    <location>
        <begin position="482"/>
        <end position="512"/>
    </location>
</feature>
<feature type="repeat" description="WD" evidence="1">
    <location>
        <begin position="257"/>
        <end position="292"/>
    </location>
</feature>
<accession>A0AAD7XDH5</accession>
<keyword evidence="1" id="KW-0853">WD repeat</keyword>
<feature type="compositionally biased region" description="Low complexity" evidence="2">
    <location>
        <begin position="749"/>
        <end position="765"/>
    </location>
</feature>
<protein>
    <recommendedName>
        <fullName evidence="3">F-box domain-containing protein</fullName>
    </recommendedName>
</protein>
<dbReference type="PROSITE" id="PS50082">
    <property type="entry name" value="WD_REPEATS_2"/>
    <property type="match status" value="2"/>
</dbReference>
<dbReference type="InterPro" id="IPR036322">
    <property type="entry name" value="WD40_repeat_dom_sf"/>
</dbReference>
<organism evidence="4 5">
    <name type="scientific">Trametes cubensis</name>
    <dbReference type="NCBI Taxonomy" id="1111947"/>
    <lineage>
        <taxon>Eukaryota</taxon>
        <taxon>Fungi</taxon>
        <taxon>Dikarya</taxon>
        <taxon>Basidiomycota</taxon>
        <taxon>Agaricomycotina</taxon>
        <taxon>Agaricomycetes</taxon>
        <taxon>Polyporales</taxon>
        <taxon>Polyporaceae</taxon>
        <taxon>Trametes</taxon>
    </lineage>
</organism>
<name>A0AAD7XDH5_9APHY</name>
<dbReference type="InterPro" id="IPR015943">
    <property type="entry name" value="WD40/YVTN_repeat-like_dom_sf"/>
</dbReference>
<evidence type="ECO:0000256" key="1">
    <source>
        <dbReference type="PROSITE-ProRule" id="PRU00221"/>
    </source>
</evidence>
<dbReference type="InterPro" id="IPR001810">
    <property type="entry name" value="F-box_dom"/>
</dbReference>
<dbReference type="SMART" id="SM00320">
    <property type="entry name" value="WD40"/>
    <property type="match status" value="3"/>
</dbReference>
<proteinExistence type="predicted"/>
<dbReference type="AlphaFoldDB" id="A0AAD7XDH5"/>
<dbReference type="InterPro" id="IPR001680">
    <property type="entry name" value="WD40_rpt"/>
</dbReference>
<evidence type="ECO:0000313" key="4">
    <source>
        <dbReference type="EMBL" id="KAJ8489426.1"/>
    </source>
</evidence>
<gene>
    <name evidence="4" type="ORF">ONZ51_g2937</name>
</gene>
<dbReference type="SMART" id="SM00256">
    <property type="entry name" value="FBOX"/>
    <property type="match status" value="1"/>
</dbReference>
<dbReference type="SUPFAM" id="SSF81383">
    <property type="entry name" value="F-box domain"/>
    <property type="match status" value="1"/>
</dbReference>
<dbReference type="SUPFAM" id="SSF50978">
    <property type="entry name" value="WD40 repeat-like"/>
    <property type="match status" value="1"/>
</dbReference>
<feature type="region of interest" description="Disordered" evidence="2">
    <location>
        <begin position="671"/>
        <end position="847"/>
    </location>
</feature>
<keyword evidence="5" id="KW-1185">Reference proteome</keyword>
<feature type="region of interest" description="Disordered" evidence="2">
    <location>
        <begin position="1"/>
        <end position="40"/>
    </location>
</feature>
<reference evidence="4" key="1">
    <citation type="submission" date="2022-11" db="EMBL/GenBank/DDBJ databases">
        <title>Genome Sequence of Cubamyces cubensis.</title>
        <authorList>
            <person name="Buettner E."/>
        </authorList>
    </citation>
    <scope>NUCLEOTIDE SEQUENCE</scope>
    <source>
        <strain evidence="4">MPL-01</strain>
    </source>
</reference>
<dbReference type="Proteomes" id="UP001215151">
    <property type="component" value="Unassembled WGS sequence"/>
</dbReference>
<feature type="compositionally biased region" description="Polar residues" evidence="2">
    <location>
        <begin position="808"/>
        <end position="835"/>
    </location>
</feature>
<dbReference type="Pfam" id="PF00400">
    <property type="entry name" value="WD40"/>
    <property type="match status" value="2"/>
</dbReference>
<feature type="compositionally biased region" description="Low complexity" evidence="2">
    <location>
        <begin position="797"/>
        <end position="807"/>
    </location>
</feature>
<dbReference type="PANTHER" id="PTHR19855">
    <property type="entry name" value="WD40 REPEAT PROTEIN 12, 37"/>
    <property type="match status" value="1"/>
</dbReference>
<dbReference type="InterPro" id="IPR003903">
    <property type="entry name" value="UIM_dom"/>
</dbReference>
<dbReference type="InterPro" id="IPR036047">
    <property type="entry name" value="F-box-like_dom_sf"/>
</dbReference>
<dbReference type="PANTHER" id="PTHR19855:SF25">
    <property type="match status" value="1"/>
</dbReference>
<dbReference type="Pfam" id="PF12937">
    <property type="entry name" value="F-box-like"/>
    <property type="match status" value="1"/>
</dbReference>
<evidence type="ECO:0000313" key="5">
    <source>
        <dbReference type="Proteomes" id="UP001215151"/>
    </source>
</evidence>
<feature type="domain" description="F-box" evidence="3">
    <location>
        <begin position="42"/>
        <end position="88"/>
    </location>
</feature>
<dbReference type="EMBL" id="JAPEVG010000049">
    <property type="protein sequence ID" value="KAJ8489426.1"/>
    <property type="molecule type" value="Genomic_DNA"/>
</dbReference>
<dbReference type="Gene3D" id="1.20.1280.50">
    <property type="match status" value="1"/>
</dbReference>
<dbReference type="PROSITE" id="PS50181">
    <property type="entry name" value="FBOX"/>
    <property type="match status" value="1"/>
</dbReference>
<feature type="region of interest" description="Disordered" evidence="2">
    <location>
        <begin position="563"/>
        <end position="584"/>
    </location>
</feature>
<evidence type="ECO:0000259" key="3">
    <source>
        <dbReference type="PROSITE" id="PS50181"/>
    </source>
</evidence>
<dbReference type="PROSITE" id="PS50294">
    <property type="entry name" value="WD_REPEATS_REGION"/>
    <property type="match status" value="1"/>
</dbReference>
<dbReference type="Gene3D" id="2.130.10.10">
    <property type="entry name" value="YVTN repeat-like/Quinoprotein amine dehydrogenase"/>
    <property type="match status" value="2"/>
</dbReference>
<comment type="caution">
    <text evidence="4">The sequence shown here is derived from an EMBL/GenBank/DDBJ whole genome shotgun (WGS) entry which is preliminary data.</text>
</comment>
<feature type="compositionally biased region" description="Basic and acidic residues" evidence="2">
    <location>
        <begin position="1"/>
        <end position="11"/>
    </location>
</feature>
<feature type="compositionally biased region" description="Low complexity" evidence="2">
    <location>
        <begin position="682"/>
        <end position="711"/>
    </location>
</feature>
<sequence>MPSRPTEAHPQKDHRHKPTRSHHTHPRQNGQTHGHAHAASGPSVLLSIPSESLTHITSFLDPPDLLALGRTCKQLHAHVTDDNTWRRAYVYQYLGITPESDLRDDAGDKTLMLRREESTWKKEFVMRYNLRRRWKYSRNTAITHIPHHSAVSTMHLMPNTTLLAASLQYGVVSRSFPLTGKILRGFLDATGTANGLGIGNPNAEFSPHVSAVALTSEGGTAKILWGYRNGEVAVTTAVRIMDSNRASAARMIRCRLGDCHEGSVECVAWDRSMDGSSLFVTASADGRVKLWDSKQSLRCLWTSNRGTSLVPDPCVKLAVNLQQGVIAAALRSGSVLVWTGFPSLYADVTDAAVPQPREARIPAPSNPVTAGSSPYENVPLEISDLCISPQREPLSLLVAYRSSPQFQRFTWSPTSNAFERTPYGDEAVAPIRVVLPVWASRQDENSFIIAGDELGTIHIFAWDVAPPQPIESKGTSPIYSFTAHEDGAITALAWNPVVLVSGSSRGTITVWDALNFVSLRTLSSPAARPATGAEWDCVSHILLERDTLIASVGSRVTAWKAGPVGRSGMHGKGRAVRGTRANGTAKWQQQMEMHREIAESRREVEEEQTHTRRTFGRHREQLSTLEHLGLSEVEAVEYVLMLSRDEEEARWRHAAESSAFREDEGVFMADFDDIPTPMATPSGMFGSESSSAISSRTSSFSGTSSSGAGTSVFQGGRVLPRAMPSTSNHKIQVSPRFRPEPIEAGPSVSSAPNRSAGASASSSVGVPPPPVSDIDQFPAFSRTPSSASVSGSGGTGTSVPSTPASSVKGSISGSPQSVRSAWSTPLRSLHSSEAPSPSRLGVGASPTLSLTRSLSGALAGVNLSGHGDNGGELAFGDEDDEDLRFAIELSLAEARSRGEDV</sequence>
<dbReference type="PROSITE" id="PS50330">
    <property type="entry name" value="UIM"/>
    <property type="match status" value="1"/>
</dbReference>